<keyword evidence="5" id="KW-0238">DNA-binding</keyword>
<dbReference type="InterPro" id="IPR036388">
    <property type="entry name" value="WH-like_DNA-bd_sf"/>
</dbReference>
<dbReference type="GO" id="GO:0003700">
    <property type="term" value="F:DNA-binding transcription factor activity"/>
    <property type="evidence" value="ECO:0007669"/>
    <property type="project" value="InterPro"/>
</dbReference>
<evidence type="ECO:0000313" key="7">
    <source>
        <dbReference type="EMBL" id="CAB4750625.1"/>
    </source>
</evidence>
<evidence type="ECO:0000256" key="6">
    <source>
        <dbReference type="ARBA" id="ARBA00023163"/>
    </source>
</evidence>
<evidence type="ECO:0000256" key="1">
    <source>
        <dbReference type="ARBA" id="ARBA00007957"/>
    </source>
</evidence>
<dbReference type="EMBL" id="CAFABA010000099">
    <property type="protein sequence ID" value="CAB4834613.1"/>
    <property type="molecule type" value="Genomic_DNA"/>
</dbReference>
<dbReference type="Gene3D" id="1.10.10.10">
    <property type="entry name" value="Winged helix-like DNA-binding domain superfamily/Winged helix DNA-binding domain"/>
    <property type="match status" value="1"/>
</dbReference>
<dbReference type="GO" id="GO:0000976">
    <property type="term" value="F:transcription cis-regulatory region binding"/>
    <property type="evidence" value="ECO:0007669"/>
    <property type="project" value="TreeGrafter"/>
</dbReference>
<dbReference type="EMBL" id="CAEZYR010000064">
    <property type="protein sequence ID" value="CAB4750625.1"/>
    <property type="molecule type" value="Genomic_DNA"/>
</dbReference>
<keyword evidence="6" id="KW-0804">Transcription</keyword>
<keyword evidence="2" id="KW-0678">Repressor</keyword>
<dbReference type="Pfam" id="PF01475">
    <property type="entry name" value="FUR"/>
    <property type="match status" value="1"/>
</dbReference>
<dbReference type="PANTHER" id="PTHR33202">
    <property type="entry name" value="ZINC UPTAKE REGULATION PROTEIN"/>
    <property type="match status" value="1"/>
</dbReference>
<accession>A0A6J7AP72</accession>
<dbReference type="PANTHER" id="PTHR33202:SF7">
    <property type="entry name" value="FERRIC UPTAKE REGULATION PROTEIN"/>
    <property type="match status" value="1"/>
</dbReference>
<dbReference type="EMBL" id="CAFBMH010000234">
    <property type="protein sequence ID" value="CAB4941160.1"/>
    <property type="molecule type" value="Genomic_DNA"/>
</dbReference>
<dbReference type="InterPro" id="IPR002481">
    <property type="entry name" value="FUR"/>
</dbReference>
<keyword evidence="4" id="KW-0805">Transcription regulation</keyword>
<dbReference type="AlphaFoldDB" id="A0A6J7AP72"/>
<reference evidence="8" key="1">
    <citation type="submission" date="2020-05" db="EMBL/GenBank/DDBJ databases">
        <authorList>
            <person name="Chiriac C."/>
            <person name="Salcher M."/>
            <person name="Ghai R."/>
            <person name="Kavagutti S V."/>
        </authorList>
    </citation>
    <scope>NUCLEOTIDE SEQUENCE</scope>
</reference>
<dbReference type="InterPro" id="IPR043135">
    <property type="entry name" value="Fur_C"/>
</dbReference>
<evidence type="ECO:0000313" key="9">
    <source>
        <dbReference type="EMBL" id="CAB4941160.1"/>
    </source>
</evidence>
<dbReference type="InterPro" id="IPR036390">
    <property type="entry name" value="WH_DNA-bd_sf"/>
</dbReference>
<evidence type="ECO:0000256" key="5">
    <source>
        <dbReference type="ARBA" id="ARBA00023125"/>
    </source>
</evidence>
<organism evidence="8">
    <name type="scientific">freshwater metagenome</name>
    <dbReference type="NCBI Taxonomy" id="449393"/>
    <lineage>
        <taxon>unclassified sequences</taxon>
        <taxon>metagenomes</taxon>
        <taxon>ecological metagenomes</taxon>
    </lineage>
</organism>
<dbReference type="Gene3D" id="3.30.1490.190">
    <property type="match status" value="1"/>
</dbReference>
<keyword evidence="3" id="KW-0862">Zinc</keyword>
<dbReference type="GO" id="GO:0045892">
    <property type="term" value="P:negative regulation of DNA-templated transcription"/>
    <property type="evidence" value="ECO:0007669"/>
    <property type="project" value="TreeGrafter"/>
</dbReference>
<evidence type="ECO:0000256" key="4">
    <source>
        <dbReference type="ARBA" id="ARBA00023015"/>
    </source>
</evidence>
<evidence type="ECO:0000256" key="3">
    <source>
        <dbReference type="ARBA" id="ARBA00022833"/>
    </source>
</evidence>
<sequence>MKSVEELTDLFRLRGLKVTPQRQCIFRALHAMEGAHPSAEAVHAAVLGELPMVSLKTVYQTLNDLVAMGELRHLGLGSGPARFDVNIDTHQHLACEGCGRTWDVYADLSALHVPDSAMDFAVSATDVVFRGRCASCAPDPDEDLQKEPVGAPASARI</sequence>
<name>A0A6J7AP72_9ZZZZ</name>
<dbReference type="GO" id="GO:0008270">
    <property type="term" value="F:zinc ion binding"/>
    <property type="evidence" value="ECO:0007669"/>
    <property type="project" value="TreeGrafter"/>
</dbReference>
<gene>
    <name evidence="7" type="ORF">UFOPK2754_01785</name>
    <name evidence="8" type="ORF">UFOPK3139_02139</name>
    <name evidence="9" type="ORF">UFOPK3543_03264</name>
</gene>
<comment type="similarity">
    <text evidence="1">Belongs to the Fur family.</text>
</comment>
<evidence type="ECO:0000256" key="2">
    <source>
        <dbReference type="ARBA" id="ARBA00022491"/>
    </source>
</evidence>
<dbReference type="GO" id="GO:1900376">
    <property type="term" value="P:regulation of secondary metabolite biosynthetic process"/>
    <property type="evidence" value="ECO:0007669"/>
    <property type="project" value="TreeGrafter"/>
</dbReference>
<protein>
    <submittedName>
        <fullName evidence="8">Unannotated protein</fullName>
    </submittedName>
</protein>
<evidence type="ECO:0000313" key="8">
    <source>
        <dbReference type="EMBL" id="CAB4834613.1"/>
    </source>
</evidence>
<proteinExistence type="inferred from homology"/>
<dbReference type="CDD" id="cd07153">
    <property type="entry name" value="Fur_like"/>
    <property type="match status" value="1"/>
</dbReference>
<dbReference type="SUPFAM" id="SSF46785">
    <property type="entry name" value="Winged helix' DNA-binding domain"/>
    <property type="match status" value="1"/>
</dbReference>